<protein>
    <submittedName>
        <fullName evidence="7">Sigma-70 family RNA polymerase sigma factor</fullName>
    </submittedName>
</protein>
<dbReference type="Proteomes" id="UP001165430">
    <property type="component" value="Unassembled WGS sequence"/>
</dbReference>
<evidence type="ECO:0000256" key="4">
    <source>
        <dbReference type="ARBA" id="ARBA00023163"/>
    </source>
</evidence>
<dbReference type="InterPro" id="IPR007627">
    <property type="entry name" value="RNA_pol_sigma70_r2"/>
</dbReference>
<reference evidence="7" key="1">
    <citation type="submission" date="2022-03" db="EMBL/GenBank/DDBJ databases">
        <title>De novo assembled genomes of Belliella spp. (Cyclobacteriaceae) strains.</title>
        <authorList>
            <person name="Szabo A."/>
            <person name="Korponai K."/>
            <person name="Felfoldi T."/>
        </authorList>
    </citation>
    <scope>NUCLEOTIDE SEQUENCE</scope>
    <source>
        <strain evidence="7">DSM 111903</strain>
    </source>
</reference>
<dbReference type="Gene3D" id="1.10.1740.10">
    <property type="match status" value="1"/>
</dbReference>
<sequence>MDKKSRFIQVIKQNEGLIFKVAILYTNSLHDREDLYQEIVFQLWKSFDSFGEKSKLSTWMYRVAMNTAIYNLKSSKRQVNTIPIDMETDLFAEEVDKSEEARIKQLYDNIQTLNLLERGIILLYLEGKSHQEIAEIIGITSSNVGTKVLRIKEKLKSRIIKKQ</sequence>
<feature type="domain" description="RNA polymerase sigma-70 region 2" evidence="5">
    <location>
        <begin position="11"/>
        <end position="77"/>
    </location>
</feature>
<dbReference type="NCBIfam" id="TIGR02937">
    <property type="entry name" value="sigma70-ECF"/>
    <property type="match status" value="1"/>
</dbReference>
<keyword evidence="2" id="KW-0805">Transcription regulation</keyword>
<dbReference type="Pfam" id="PF04542">
    <property type="entry name" value="Sigma70_r2"/>
    <property type="match status" value="1"/>
</dbReference>
<dbReference type="InterPro" id="IPR013249">
    <property type="entry name" value="RNA_pol_sigma70_r4_t2"/>
</dbReference>
<proteinExistence type="inferred from homology"/>
<dbReference type="Pfam" id="PF08281">
    <property type="entry name" value="Sigma70_r4_2"/>
    <property type="match status" value="1"/>
</dbReference>
<accession>A0ABS9VFR5</accession>
<gene>
    <name evidence="7" type="ORF">MM213_17290</name>
</gene>
<dbReference type="InterPro" id="IPR013325">
    <property type="entry name" value="RNA_pol_sigma_r2"/>
</dbReference>
<dbReference type="InterPro" id="IPR013324">
    <property type="entry name" value="RNA_pol_sigma_r3/r4-like"/>
</dbReference>
<keyword evidence="4" id="KW-0804">Transcription</keyword>
<dbReference type="InterPro" id="IPR036388">
    <property type="entry name" value="WH-like_DNA-bd_sf"/>
</dbReference>
<evidence type="ECO:0000259" key="5">
    <source>
        <dbReference type="Pfam" id="PF04542"/>
    </source>
</evidence>
<dbReference type="RefSeq" id="WP_241414149.1">
    <property type="nucleotide sequence ID" value="NZ_JAKZGO010000019.1"/>
</dbReference>
<comment type="caution">
    <text evidence="7">The sequence shown here is derived from an EMBL/GenBank/DDBJ whole genome shotgun (WGS) entry which is preliminary data.</text>
</comment>
<comment type="similarity">
    <text evidence="1">Belongs to the sigma-70 factor family. ECF subfamily.</text>
</comment>
<evidence type="ECO:0000256" key="1">
    <source>
        <dbReference type="ARBA" id="ARBA00010641"/>
    </source>
</evidence>
<dbReference type="Gene3D" id="1.10.10.10">
    <property type="entry name" value="Winged helix-like DNA-binding domain superfamily/Winged helix DNA-binding domain"/>
    <property type="match status" value="1"/>
</dbReference>
<evidence type="ECO:0000313" key="7">
    <source>
        <dbReference type="EMBL" id="MCH7415258.1"/>
    </source>
</evidence>
<dbReference type="InterPro" id="IPR039425">
    <property type="entry name" value="RNA_pol_sigma-70-like"/>
</dbReference>
<dbReference type="SUPFAM" id="SSF88946">
    <property type="entry name" value="Sigma2 domain of RNA polymerase sigma factors"/>
    <property type="match status" value="1"/>
</dbReference>
<evidence type="ECO:0000256" key="3">
    <source>
        <dbReference type="ARBA" id="ARBA00023082"/>
    </source>
</evidence>
<dbReference type="InterPro" id="IPR014284">
    <property type="entry name" value="RNA_pol_sigma-70_dom"/>
</dbReference>
<dbReference type="PANTHER" id="PTHR43133">
    <property type="entry name" value="RNA POLYMERASE ECF-TYPE SIGMA FACTO"/>
    <property type="match status" value="1"/>
</dbReference>
<feature type="domain" description="RNA polymerase sigma factor 70 region 4 type 2" evidence="6">
    <location>
        <begin position="105"/>
        <end position="155"/>
    </location>
</feature>
<dbReference type="SUPFAM" id="SSF88659">
    <property type="entry name" value="Sigma3 and sigma4 domains of RNA polymerase sigma factors"/>
    <property type="match status" value="1"/>
</dbReference>
<evidence type="ECO:0000256" key="2">
    <source>
        <dbReference type="ARBA" id="ARBA00023015"/>
    </source>
</evidence>
<name>A0ABS9VFR5_9BACT</name>
<keyword evidence="3" id="KW-0731">Sigma factor</keyword>
<dbReference type="PANTHER" id="PTHR43133:SF45">
    <property type="entry name" value="RNA POLYMERASE ECF-TYPE SIGMA FACTOR"/>
    <property type="match status" value="1"/>
</dbReference>
<keyword evidence="8" id="KW-1185">Reference proteome</keyword>
<organism evidence="7 8">
    <name type="scientific">Belliella alkalica</name>
    <dbReference type="NCBI Taxonomy" id="1730871"/>
    <lineage>
        <taxon>Bacteria</taxon>
        <taxon>Pseudomonadati</taxon>
        <taxon>Bacteroidota</taxon>
        <taxon>Cytophagia</taxon>
        <taxon>Cytophagales</taxon>
        <taxon>Cyclobacteriaceae</taxon>
        <taxon>Belliella</taxon>
    </lineage>
</organism>
<dbReference type="EMBL" id="JAKZGO010000019">
    <property type="protein sequence ID" value="MCH7415258.1"/>
    <property type="molecule type" value="Genomic_DNA"/>
</dbReference>
<evidence type="ECO:0000259" key="6">
    <source>
        <dbReference type="Pfam" id="PF08281"/>
    </source>
</evidence>
<evidence type="ECO:0000313" key="8">
    <source>
        <dbReference type="Proteomes" id="UP001165430"/>
    </source>
</evidence>